<evidence type="ECO:0000313" key="11">
    <source>
        <dbReference type="Proteomes" id="UP001583172"/>
    </source>
</evidence>
<evidence type="ECO:0000313" key="10">
    <source>
        <dbReference type="EMBL" id="KAL1840727.1"/>
    </source>
</evidence>
<comment type="similarity">
    <text evidence="4">Belongs to the ELP5 family.</text>
</comment>
<accession>A0ABR3VGA7</accession>
<keyword evidence="7" id="KW-0819">tRNA processing</keyword>
<dbReference type="InterPro" id="IPR019519">
    <property type="entry name" value="Elp5"/>
</dbReference>
<dbReference type="Pfam" id="PF10483">
    <property type="entry name" value="Elong_Iki1"/>
    <property type="match status" value="1"/>
</dbReference>
<dbReference type="Proteomes" id="UP001583172">
    <property type="component" value="Unassembled WGS sequence"/>
</dbReference>
<organism evidence="10 11">
    <name type="scientific">Humicola insolens</name>
    <name type="common">Soft-rot fungus</name>
    <dbReference type="NCBI Taxonomy" id="85995"/>
    <lineage>
        <taxon>Eukaryota</taxon>
        <taxon>Fungi</taxon>
        <taxon>Dikarya</taxon>
        <taxon>Ascomycota</taxon>
        <taxon>Pezizomycotina</taxon>
        <taxon>Sordariomycetes</taxon>
        <taxon>Sordariomycetidae</taxon>
        <taxon>Sordariales</taxon>
        <taxon>Chaetomiaceae</taxon>
        <taxon>Mycothermus</taxon>
    </lineage>
</organism>
<dbReference type="CDD" id="cd19496">
    <property type="entry name" value="Elp5"/>
    <property type="match status" value="1"/>
</dbReference>
<dbReference type="PANTHER" id="PTHR15641">
    <property type="entry name" value="ELONGATOR COMPLEX PROTEIN 5"/>
    <property type="match status" value="1"/>
</dbReference>
<evidence type="ECO:0000256" key="9">
    <source>
        <dbReference type="SAM" id="MobiDB-lite"/>
    </source>
</evidence>
<evidence type="ECO:0000256" key="8">
    <source>
        <dbReference type="ARBA" id="ARBA00023242"/>
    </source>
</evidence>
<proteinExistence type="inferred from homology"/>
<keyword evidence="8" id="KW-0539">Nucleus</keyword>
<comment type="subcellular location">
    <subcellularLocation>
        <location evidence="2">Cytoplasm</location>
    </subcellularLocation>
    <subcellularLocation>
        <location evidence="1">Nucleus</location>
    </subcellularLocation>
</comment>
<evidence type="ECO:0000256" key="5">
    <source>
        <dbReference type="ARBA" id="ARBA00020264"/>
    </source>
</evidence>
<sequence>MAPSAQAHKRAHSLLLFDKLLSLRDSASPLTIILDTLEQSARPLTHEFMRRAKAERAKIIFVSYATIKKPAVADVFVKARGKTLKALAEEIASHAAPTRPSSSSDPSQPPGQKSLILIDTLNPLTLTTPHLLPAFFSTIIPTPTTSLVAVYHADVPSTIPTPSLHGHAAGYAPDPLALLTHLATAILRVSSLHHAIEARRAKERSLPEPEWGLREGREGREGVLVGLRSLRGTGKKGVGYGGKDGGGGDVVGGEEEEEEVVVDMEMRRRSGRAVVERFVLVAGKGRKKGGGGLTAMLLADHPEFKVAEPEAGVGEDEMETTFDLGLTEKQRKDREGVVLPYFDAQVEVGGGEGGRILYEMGREDDFDEEEDEI</sequence>
<comment type="pathway">
    <text evidence="3">tRNA modification; 5-methoxycarbonylmethyl-2-thiouridine-tRNA biosynthesis.</text>
</comment>
<evidence type="ECO:0000256" key="1">
    <source>
        <dbReference type="ARBA" id="ARBA00004123"/>
    </source>
</evidence>
<feature type="region of interest" description="Disordered" evidence="9">
    <location>
        <begin position="92"/>
        <end position="114"/>
    </location>
</feature>
<comment type="caution">
    <text evidence="10">The sequence shown here is derived from an EMBL/GenBank/DDBJ whole genome shotgun (WGS) entry which is preliminary data.</text>
</comment>
<gene>
    <name evidence="10" type="ORF">VTJ49DRAFT_167</name>
</gene>
<dbReference type="EMBL" id="JAZGSY010000101">
    <property type="protein sequence ID" value="KAL1840727.1"/>
    <property type="molecule type" value="Genomic_DNA"/>
</dbReference>
<feature type="compositionally biased region" description="Low complexity" evidence="9">
    <location>
        <begin position="97"/>
        <end position="106"/>
    </location>
</feature>
<protein>
    <recommendedName>
        <fullName evidence="5">Elongator complex protein 5</fullName>
    </recommendedName>
</protein>
<evidence type="ECO:0000256" key="7">
    <source>
        <dbReference type="ARBA" id="ARBA00022694"/>
    </source>
</evidence>
<keyword evidence="6" id="KW-0963">Cytoplasm</keyword>
<evidence type="ECO:0000256" key="6">
    <source>
        <dbReference type="ARBA" id="ARBA00022490"/>
    </source>
</evidence>
<keyword evidence="11" id="KW-1185">Reference proteome</keyword>
<evidence type="ECO:0000256" key="2">
    <source>
        <dbReference type="ARBA" id="ARBA00004496"/>
    </source>
</evidence>
<dbReference type="Gene3D" id="3.40.50.300">
    <property type="entry name" value="P-loop containing nucleotide triphosphate hydrolases"/>
    <property type="match status" value="1"/>
</dbReference>
<reference evidence="10 11" key="1">
    <citation type="journal article" date="2024" name="Commun. Biol.">
        <title>Comparative genomic analysis of thermophilic fungi reveals convergent evolutionary adaptations and gene losses.</title>
        <authorList>
            <person name="Steindorff A.S."/>
            <person name="Aguilar-Pontes M.V."/>
            <person name="Robinson A.J."/>
            <person name="Andreopoulos B."/>
            <person name="LaButti K."/>
            <person name="Kuo A."/>
            <person name="Mondo S."/>
            <person name="Riley R."/>
            <person name="Otillar R."/>
            <person name="Haridas S."/>
            <person name="Lipzen A."/>
            <person name="Grimwood J."/>
            <person name="Schmutz J."/>
            <person name="Clum A."/>
            <person name="Reid I.D."/>
            <person name="Moisan M.C."/>
            <person name="Butler G."/>
            <person name="Nguyen T.T.M."/>
            <person name="Dewar K."/>
            <person name="Conant G."/>
            <person name="Drula E."/>
            <person name="Henrissat B."/>
            <person name="Hansel C."/>
            <person name="Singer S."/>
            <person name="Hutchinson M.I."/>
            <person name="de Vries R.P."/>
            <person name="Natvig D.O."/>
            <person name="Powell A.J."/>
            <person name="Tsang A."/>
            <person name="Grigoriev I.V."/>
        </authorList>
    </citation>
    <scope>NUCLEOTIDE SEQUENCE [LARGE SCALE GENOMIC DNA]</scope>
    <source>
        <strain evidence="10 11">CBS 620.91</strain>
    </source>
</reference>
<dbReference type="PANTHER" id="PTHR15641:SF1">
    <property type="entry name" value="ELONGATOR COMPLEX PROTEIN 5"/>
    <property type="match status" value="1"/>
</dbReference>
<name>A0ABR3VGA7_HUMIN</name>
<dbReference type="InterPro" id="IPR027417">
    <property type="entry name" value="P-loop_NTPase"/>
</dbReference>
<evidence type="ECO:0000256" key="3">
    <source>
        <dbReference type="ARBA" id="ARBA00005043"/>
    </source>
</evidence>
<evidence type="ECO:0000256" key="4">
    <source>
        <dbReference type="ARBA" id="ARBA00009567"/>
    </source>
</evidence>